<organism evidence="2 3">
    <name type="scientific">Acidihalobacter ferrooxydans</name>
    <dbReference type="NCBI Taxonomy" id="1765967"/>
    <lineage>
        <taxon>Bacteria</taxon>
        <taxon>Pseudomonadati</taxon>
        <taxon>Pseudomonadota</taxon>
        <taxon>Gammaproteobacteria</taxon>
        <taxon>Chromatiales</taxon>
        <taxon>Ectothiorhodospiraceae</taxon>
        <taxon>Acidihalobacter</taxon>
    </lineage>
</organism>
<comment type="function">
    <text evidence="1">Required for efficient ubiquinone (coenzyme Q) biosynthesis. UbiK is probably an accessory factor of Ubi enzymes and facilitates ubiquinone biosynthesis by acting as an assembly factor, a targeting factor, or both.</text>
</comment>
<dbReference type="KEGG" id="afy:BW247_01620"/>
<accession>A0A1P8UDS5</accession>
<sequence>MLDAKTLDELAAKLNGAIPESLRTMQHDIEKTVRAGVNGAMQRLDIVSREEFEVQSALLARTREKLDAMEARVHALEAKLGIAPPRCQHRTGRRRSHRGLTRRCLWHGSTPARSSASTRRKYASRCIWATACRASTLSACRKRRCARAKTGCAPRC</sequence>
<name>A0A1P8UDS5_9GAMM</name>
<dbReference type="UniPathway" id="UPA00232"/>
<evidence type="ECO:0000313" key="2">
    <source>
        <dbReference type="EMBL" id="APZ41956.1"/>
    </source>
</evidence>
<comment type="similarity">
    <text evidence="1">Belongs to the UbiK family.</text>
</comment>
<evidence type="ECO:0000313" key="3">
    <source>
        <dbReference type="Proteomes" id="UP000243807"/>
    </source>
</evidence>
<dbReference type="Pfam" id="PF04380">
    <property type="entry name" value="BMFP"/>
    <property type="match status" value="1"/>
</dbReference>
<keyword evidence="3" id="KW-1185">Reference proteome</keyword>
<comment type="subcellular location">
    <subcellularLocation>
        <location evidence="1">Cytoplasm</location>
    </subcellularLocation>
</comment>
<protein>
    <recommendedName>
        <fullName evidence="1">Ubiquinone biosynthesis accessory factor UbiK</fullName>
    </recommendedName>
</protein>
<evidence type="ECO:0000256" key="1">
    <source>
        <dbReference type="HAMAP-Rule" id="MF_02216"/>
    </source>
</evidence>
<gene>
    <name evidence="1" type="primary">ubiK</name>
    <name evidence="2" type="ORF">BW247_01620</name>
</gene>
<dbReference type="InterPro" id="IPR007475">
    <property type="entry name" value="UbiK"/>
</dbReference>
<reference evidence="2 3" key="1">
    <citation type="submission" date="2017-01" db="EMBL/GenBank/DDBJ databases">
        <title>Draft sequence of Acidihalobacter ferrooxidans strain DSM 14175 (strain V8).</title>
        <authorList>
            <person name="Khaleque H.N."/>
            <person name="Ramsay J.P."/>
            <person name="Murphy R.J.T."/>
            <person name="Kaksonen A.H."/>
            <person name="Boxall N.J."/>
            <person name="Watkin E.L.J."/>
        </authorList>
    </citation>
    <scope>NUCLEOTIDE SEQUENCE [LARGE SCALE GENOMIC DNA]</scope>
    <source>
        <strain evidence="2 3">V8</strain>
    </source>
</reference>
<dbReference type="Proteomes" id="UP000243807">
    <property type="component" value="Chromosome"/>
</dbReference>
<proteinExistence type="inferred from homology"/>
<dbReference type="HAMAP" id="MF_02216">
    <property type="entry name" value="UbiK"/>
    <property type="match status" value="1"/>
</dbReference>
<dbReference type="PANTHER" id="PTHR38040">
    <property type="entry name" value="UBIQUINONE BIOSYNTHESIS ACCESSORY FACTOR UBIK"/>
    <property type="match status" value="1"/>
</dbReference>
<dbReference type="GO" id="GO:0005829">
    <property type="term" value="C:cytosol"/>
    <property type="evidence" value="ECO:0007669"/>
    <property type="project" value="TreeGrafter"/>
</dbReference>
<dbReference type="GO" id="GO:0006744">
    <property type="term" value="P:ubiquinone biosynthetic process"/>
    <property type="evidence" value="ECO:0007669"/>
    <property type="project" value="UniProtKB-UniRule"/>
</dbReference>
<dbReference type="PANTHER" id="PTHR38040:SF1">
    <property type="entry name" value="UBIQUINONE BIOSYNTHESIS ACCESSORY FACTOR UBIK"/>
    <property type="match status" value="1"/>
</dbReference>
<comment type="pathway">
    <text evidence="1">Cofactor biosynthesis; ubiquinone biosynthesis.</text>
</comment>
<keyword evidence="1" id="KW-0963">Cytoplasm</keyword>
<dbReference type="EMBL" id="CP019434">
    <property type="protein sequence ID" value="APZ41956.1"/>
    <property type="molecule type" value="Genomic_DNA"/>
</dbReference>
<dbReference type="AlphaFoldDB" id="A0A1P8UDS5"/>
<dbReference type="STRING" id="1765967.BW247_01620"/>
<keyword evidence="1" id="KW-0831">Ubiquinone biosynthesis</keyword>